<dbReference type="SMART" id="SM00558">
    <property type="entry name" value="JmjC"/>
    <property type="match status" value="1"/>
</dbReference>
<feature type="compositionally biased region" description="Low complexity" evidence="17">
    <location>
        <begin position="1362"/>
        <end position="1379"/>
    </location>
</feature>
<evidence type="ECO:0000256" key="13">
    <source>
        <dbReference type="ARBA" id="ARBA00023242"/>
    </source>
</evidence>
<feature type="region of interest" description="Disordered" evidence="17">
    <location>
        <begin position="58"/>
        <end position="77"/>
    </location>
</feature>
<comment type="caution">
    <text evidence="20">The sequence shown here is derived from an EMBL/GenBank/DDBJ whole genome shotgun (WGS) entry which is preliminary data.</text>
</comment>
<dbReference type="GO" id="GO:0005634">
    <property type="term" value="C:nucleus"/>
    <property type="evidence" value="ECO:0007669"/>
    <property type="project" value="UniProtKB-SubCell"/>
</dbReference>
<keyword evidence="12" id="KW-0804">Transcription</keyword>
<dbReference type="CDD" id="cd15517">
    <property type="entry name" value="PHD_TCF19_like"/>
    <property type="match status" value="1"/>
</dbReference>
<evidence type="ECO:0000256" key="12">
    <source>
        <dbReference type="ARBA" id="ARBA00023163"/>
    </source>
</evidence>
<evidence type="ECO:0000256" key="1">
    <source>
        <dbReference type="ARBA" id="ARBA00001954"/>
    </source>
</evidence>
<feature type="region of interest" description="Disordered" evidence="17">
    <location>
        <begin position="1242"/>
        <end position="1379"/>
    </location>
</feature>
<accession>A0AAN7YHH0</accession>
<dbReference type="EMBL" id="JAVRRL010000019">
    <property type="protein sequence ID" value="KAK5114173.1"/>
    <property type="molecule type" value="Genomic_DNA"/>
</dbReference>
<evidence type="ECO:0000256" key="15">
    <source>
        <dbReference type="ARBA" id="ARBA00047915"/>
    </source>
</evidence>
<feature type="region of interest" description="Disordered" evidence="17">
    <location>
        <begin position="239"/>
        <end position="336"/>
    </location>
</feature>
<dbReference type="Proteomes" id="UP001310890">
    <property type="component" value="Unassembled WGS sequence"/>
</dbReference>
<dbReference type="InterPro" id="IPR001965">
    <property type="entry name" value="Znf_PHD"/>
</dbReference>
<dbReference type="InterPro" id="IPR011011">
    <property type="entry name" value="Znf_FYVE_PHD"/>
</dbReference>
<evidence type="ECO:0000256" key="16">
    <source>
        <dbReference type="PROSITE-ProRule" id="PRU00146"/>
    </source>
</evidence>
<keyword evidence="13" id="KW-0539">Nucleus</keyword>
<evidence type="ECO:0000256" key="7">
    <source>
        <dbReference type="ARBA" id="ARBA00022771"/>
    </source>
</evidence>
<reference evidence="20" key="1">
    <citation type="submission" date="2023-08" db="EMBL/GenBank/DDBJ databases">
        <title>Black Yeasts Isolated from many extreme environments.</title>
        <authorList>
            <person name="Coleine C."/>
            <person name="Stajich J.E."/>
            <person name="Selbmann L."/>
        </authorList>
    </citation>
    <scope>NUCLEOTIDE SEQUENCE</scope>
    <source>
        <strain evidence="20">CCFEE 5401</strain>
    </source>
</reference>
<dbReference type="CDD" id="cd00067">
    <property type="entry name" value="GAL4"/>
    <property type="match status" value="1"/>
</dbReference>
<keyword evidence="6" id="KW-0479">Metal-binding</keyword>
<dbReference type="GO" id="GO:0140680">
    <property type="term" value="F:histone H3K36me/H3K36me2 demethylase activity"/>
    <property type="evidence" value="ECO:0007669"/>
    <property type="project" value="UniProtKB-EC"/>
</dbReference>
<dbReference type="InterPro" id="IPR019786">
    <property type="entry name" value="Zinc_finger_PHD-type_CS"/>
</dbReference>
<feature type="region of interest" description="Disordered" evidence="17">
    <location>
        <begin position="1"/>
        <end position="43"/>
    </location>
</feature>
<feature type="region of interest" description="Disordered" evidence="17">
    <location>
        <begin position="186"/>
        <end position="225"/>
    </location>
</feature>
<evidence type="ECO:0000256" key="17">
    <source>
        <dbReference type="SAM" id="MobiDB-lite"/>
    </source>
</evidence>
<keyword evidence="11" id="KW-0805">Transcription regulation</keyword>
<keyword evidence="9" id="KW-0560">Oxidoreductase</keyword>
<dbReference type="GO" id="GO:0000981">
    <property type="term" value="F:DNA-binding transcription factor activity, RNA polymerase II-specific"/>
    <property type="evidence" value="ECO:0007669"/>
    <property type="project" value="InterPro"/>
</dbReference>
<feature type="compositionally biased region" description="Polar residues" evidence="17">
    <location>
        <begin position="107"/>
        <end position="123"/>
    </location>
</feature>
<dbReference type="PANTHER" id="PTHR23123">
    <property type="entry name" value="PHD/F-BOX CONTAINING PROTEIN"/>
    <property type="match status" value="1"/>
</dbReference>
<evidence type="ECO:0000259" key="18">
    <source>
        <dbReference type="PROSITE" id="PS50016"/>
    </source>
</evidence>
<dbReference type="Pfam" id="PF02373">
    <property type="entry name" value="JmjC"/>
    <property type="match status" value="1"/>
</dbReference>
<keyword evidence="7 16" id="KW-0863">Zinc-finger</keyword>
<evidence type="ECO:0000256" key="4">
    <source>
        <dbReference type="ARBA" id="ARBA00013246"/>
    </source>
</evidence>
<dbReference type="SUPFAM" id="SSF57903">
    <property type="entry name" value="FYVE/PHD zinc finger"/>
    <property type="match status" value="1"/>
</dbReference>
<evidence type="ECO:0000256" key="2">
    <source>
        <dbReference type="ARBA" id="ARBA00004123"/>
    </source>
</evidence>
<feature type="compositionally biased region" description="Low complexity" evidence="17">
    <location>
        <begin position="189"/>
        <end position="200"/>
    </location>
</feature>
<dbReference type="InterPro" id="IPR001138">
    <property type="entry name" value="Zn2Cys6_DnaBD"/>
</dbReference>
<evidence type="ECO:0000256" key="6">
    <source>
        <dbReference type="ARBA" id="ARBA00022723"/>
    </source>
</evidence>
<keyword evidence="8" id="KW-0862">Zinc</keyword>
<dbReference type="InterPro" id="IPR003347">
    <property type="entry name" value="JmjC_dom"/>
</dbReference>
<feature type="compositionally biased region" description="Polar residues" evidence="17">
    <location>
        <begin position="239"/>
        <end position="255"/>
    </location>
</feature>
<comment type="similarity">
    <text evidence="3">Belongs to the JHDM1 histone demethylase family.</text>
</comment>
<gene>
    <name evidence="20" type="ORF">LTR62_002743</name>
</gene>
<feature type="region of interest" description="Disordered" evidence="17">
    <location>
        <begin position="95"/>
        <end position="134"/>
    </location>
</feature>
<proteinExistence type="inferred from homology"/>
<comment type="subcellular location">
    <subcellularLocation>
        <location evidence="2">Nucleus</location>
    </subcellularLocation>
</comment>
<feature type="compositionally biased region" description="Polar residues" evidence="17">
    <location>
        <begin position="1053"/>
        <end position="1081"/>
    </location>
</feature>
<dbReference type="InterPro" id="IPR050690">
    <property type="entry name" value="JHDM1_Histone_Demethylase"/>
</dbReference>
<dbReference type="GO" id="GO:0008270">
    <property type="term" value="F:zinc ion binding"/>
    <property type="evidence" value="ECO:0007669"/>
    <property type="project" value="UniProtKB-KW"/>
</dbReference>
<dbReference type="InterPro" id="IPR019787">
    <property type="entry name" value="Znf_PHD-finger"/>
</dbReference>
<evidence type="ECO:0000256" key="14">
    <source>
        <dbReference type="ARBA" id="ARBA00031083"/>
    </source>
</evidence>
<protein>
    <recommendedName>
        <fullName evidence="5">JmjC domain-containing histone demethylation protein 1</fullName>
        <ecNumber evidence="4">1.14.11.27</ecNumber>
    </recommendedName>
    <alternativeName>
        <fullName evidence="14">[Histone-H3]-lysine-36 demethylase 1</fullName>
    </alternativeName>
</protein>
<feature type="region of interest" description="Disordered" evidence="17">
    <location>
        <begin position="1046"/>
        <end position="1084"/>
    </location>
</feature>
<evidence type="ECO:0000256" key="11">
    <source>
        <dbReference type="ARBA" id="ARBA00023015"/>
    </source>
</evidence>
<evidence type="ECO:0000259" key="19">
    <source>
        <dbReference type="PROSITE" id="PS51184"/>
    </source>
</evidence>
<evidence type="ECO:0000256" key="8">
    <source>
        <dbReference type="ARBA" id="ARBA00022833"/>
    </source>
</evidence>
<feature type="region of interest" description="Disordered" evidence="17">
    <location>
        <begin position="378"/>
        <end position="404"/>
    </location>
</feature>
<evidence type="ECO:0000256" key="9">
    <source>
        <dbReference type="ARBA" id="ARBA00023002"/>
    </source>
</evidence>
<name>A0AAN7YHH0_9PEZI</name>
<feature type="region of interest" description="Disordered" evidence="17">
    <location>
        <begin position="1500"/>
        <end position="1521"/>
    </location>
</feature>
<feature type="region of interest" description="Disordered" evidence="17">
    <location>
        <begin position="1428"/>
        <end position="1459"/>
    </location>
</feature>
<evidence type="ECO:0000256" key="3">
    <source>
        <dbReference type="ARBA" id="ARBA00008037"/>
    </source>
</evidence>
<dbReference type="Gene3D" id="2.60.120.650">
    <property type="entry name" value="Cupin"/>
    <property type="match status" value="2"/>
</dbReference>
<dbReference type="EC" id="1.14.11.27" evidence="4"/>
<feature type="compositionally biased region" description="Basic residues" evidence="17">
    <location>
        <begin position="319"/>
        <end position="335"/>
    </location>
</feature>
<comment type="cofactor">
    <cofactor evidence="1">
        <name>Fe(2+)</name>
        <dbReference type="ChEBI" id="CHEBI:29033"/>
    </cofactor>
</comment>
<evidence type="ECO:0000313" key="20">
    <source>
        <dbReference type="EMBL" id="KAK5114173.1"/>
    </source>
</evidence>
<dbReference type="PROSITE" id="PS01359">
    <property type="entry name" value="ZF_PHD_1"/>
    <property type="match status" value="1"/>
</dbReference>
<feature type="compositionally biased region" description="Polar residues" evidence="17">
    <location>
        <begin position="58"/>
        <end position="67"/>
    </location>
</feature>
<dbReference type="SUPFAM" id="SSF51197">
    <property type="entry name" value="Clavaminate synthase-like"/>
    <property type="match status" value="1"/>
</dbReference>
<organism evidence="20 21">
    <name type="scientific">Meristemomyces frigidus</name>
    <dbReference type="NCBI Taxonomy" id="1508187"/>
    <lineage>
        <taxon>Eukaryota</taxon>
        <taxon>Fungi</taxon>
        <taxon>Dikarya</taxon>
        <taxon>Ascomycota</taxon>
        <taxon>Pezizomycotina</taxon>
        <taxon>Dothideomycetes</taxon>
        <taxon>Dothideomycetidae</taxon>
        <taxon>Mycosphaerellales</taxon>
        <taxon>Teratosphaeriaceae</taxon>
        <taxon>Meristemomyces</taxon>
    </lineage>
</organism>
<dbReference type="Pfam" id="PF00628">
    <property type="entry name" value="PHD"/>
    <property type="match status" value="1"/>
</dbReference>
<comment type="catalytic activity">
    <reaction evidence="15">
        <text>N(6),N(6)-dimethyl-L-lysyl(36)-[histone H3] + 2 2-oxoglutarate + 2 O2 = L-lysyl(36)-[histone H3] + 2 formaldehyde + 2 succinate + 2 CO2</text>
        <dbReference type="Rhea" id="RHEA:42032"/>
        <dbReference type="Rhea" id="RHEA-COMP:9785"/>
        <dbReference type="Rhea" id="RHEA-COMP:9787"/>
        <dbReference type="ChEBI" id="CHEBI:15379"/>
        <dbReference type="ChEBI" id="CHEBI:16526"/>
        <dbReference type="ChEBI" id="CHEBI:16810"/>
        <dbReference type="ChEBI" id="CHEBI:16842"/>
        <dbReference type="ChEBI" id="CHEBI:29969"/>
        <dbReference type="ChEBI" id="CHEBI:30031"/>
        <dbReference type="ChEBI" id="CHEBI:61976"/>
        <dbReference type="EC" id="1.14.11.27"/>
    </reaction>
</comment>
<evidence type="ECO:0000256" key="5">
    <source>
        <dbReference type="ARBA" id="ARBA00015153"/>
    </source>
</evidence>
<evidence type="ECO:0000256" key="10">
    <source>
        <dbReference type="ARBA" id="ARBA00023004"/>
    </source>
</evidence>
<keyword evidence="10" id="KW-0408">Iron</keyword>
<feature type="compositionally biased region" description="Polar residues" evidence="17">
    <location>
        <begin position="265"/>
        <end position="276"/>
    </location>
</feature>
<sequence length="1521" mass="168259">MATTNPHFKRKTAPLHRPTSPSPPTAHVEPLSPPRPLPIEPSFNYPPLTHVNYTVQASHAQPGTSHGRTLGASYRNGHYRTPSIDTLAEAALAVSSGSMGHSRSSSTTQPYESNARRPQQYASYGTGEPPHKRARSDLLVSPQLGRFPSRPVTSYEPHAAEQGLYNSRVEEAALLLNFRTGGWPSNGGAMSPPQAPASAAHRPHANSFPRDGHYSRPSHVGQTASLLPPFSTGFFHQSQATLSTSQKSIEESASTAHRPHRMCENQDTLISGPNKSTSERRDLLSSPARQQTQTLPDDRVSSAGSLEIAPSEASDAARSRRGWPKGKPRGTKSRKTIAEQVVAKRAAIARKKVSDNKKVAKKVRILDSVEHDIVVQPGPRRKSMSDATTNMPEHEMSGTRSHSVPTDNIMMIRTSALAKTPKSGKVTAETICAGCRTSRESATANSELDEWISCNGCKKWFHIDCAGFKKALEVKDVDKYFCTSCEAQHGKTTFVRKSARAHASVDYAELQRGVLKTSQDSHEHHYIQPIKDGTFSFDPELFPRLRPEMVTKDFFEKSGTFVEPICIPAAWNPRPWNEEGGMDMEFEAETGQETGSAASNILPHDFEYETAPDVGQDKLGMVMPEGLTVRHVCDLVGADYPLDVIDVKTQNSGQKWNLGRWADYYEQDGDDKPIRNVISLEVSHTRLGRLLRRPQIVRDIDLQDSVWPQEEKNKGKWPKVQYYCLMSVADSYTDFHVDFGGSSVYYHILKGKKTFFFIPPKPKHLKAYEEWNESPQQNFTFLPSITKECYRVDLHEGDTMLIPSGWIHAVWTPETSLVIGGNFLTRMSFKNQFKLVEIEKANHTPMKFRYPFFQRIMWYTVIRYLTEDPLPPAVSDMFNTGQIFERKIPIWQDFDGDVAADDDRPGHRNVRYYSQAELDGLPELMNYIWRTVMSVLGRVEGISEDQKKRINSGIPKGSGLGEPIEIAKKFGKWVAWKRGNEAPPAWSHLDFNVLDIIKEAGRTKRLSARAVKDLERKEAIAAWKIAPDRQSARVMSKTEVVAAPDVATFEDGASSQSPGPLQEATPDSSNIHQQSSHSAVQYTPDAAPPSLLMLAPMGGQQHFSTPKTSVLGPKRVACDACRKRRIKCKHKDSVLTATPELFGHLPGMPDGGSFQSDSGTDAHDNIMVSGTKIAQFMPDGSNHAQLNGFATNGAHVINPGTNAYVNANIPMTMNGVPFFGEGPKKGRTKACYECRKSKRRCVHNDDGTVDPVKASETPIPRGNAKKRSPEADGSPVSMKRVKQDGDNQPTPPAQGGMAGVLMPAKPSPKAKEPKRQNSTQTPPQIVHHPPDDDPQPPELDPSLFEAAYPDPSDHGHYSNHTYPYPMAPEQQQQQSSPYEYPSLEQIASEVLDMNGNADEGDYIDRQLNALSYERLQAQRNAEYFPLGSSGSMHHSVRPKPDESVDSAISLPSSESAAERSVDERLMEAFLTSNHSSHQAIPTVELNGFAHVMMSPVARKSVPTGHGLPTIKVEGVGRGKQQ</sequence>
<dbReference type="PROSITE" id="PS50016">
    <property type="entry name" value="ZF_PHD_2"/>
    <property type="match status" value="1"/>
</dbReference>
<feature type="compositionally biased region" description="Low complexity" evidence="17">
    <location>
        <begin position="95"/>
        <end position="106"/>
    </location>
</feature>
<dbReference type="SMART" id="SM00249">
    <property type="entry name" value="PHD"/>
    <property type="match status" value="1"/>
</dbReference>
<feature type="domain" description="JmjC" evidence="19">
    <location>
        <begin position="682"/>
        <end position="840"/>
    </location>
</feature>
<dbReference type="PROSITE" id="PS51184">
    <property type="entry name" value="JMJC"/>
    <property type="match status" value="1"/>
</dbReference>
<evidence type="ECO:0000313" key="21">
    <source>
        <dbReference type="Proteomes" id="UP001310890"/>
    </source>
</evidence>
<feature type="domain" description="PHD-type" evidence="18">
    <location>
        <begin position="429"/>
        <end position="488"/>
    </location>
</feature>